<dbReference type="AlphaFoldDB" id="A0A0F9M0R0"/>
<accession>A0A0F9M0R0</accession>
<name>A0A0F9M0R0_9ZZZZ</name>
<organism evidence="1">
    <name type="scientific">marine sediment metagenome</name>
    <dbReference type="NCBI Taxonomy" id="412755"/>
    <lineage>
        <taxon>unclassified sequences</taxon>
        <taxon>metagenomes</taxon>
        <taxon>ecological metagenomes</taxon>
    </lineage>
</organism>
<reference evidence="1" key="1">
    <citation type="journal article" date="2015" name="Nature">
        <title>Complex archaea that bridge the gap between prokaryotes and eukaryotes.</title>
        <authorList>
            <person name="Spang A."/>
            <person name="Saw J.H."/>
            <person name="Jorgensen S.L."/>
            <person name="Zaremba-Niedzwiedzka K."/>
            <person name="Martijn J."/>
            <person name="Lind A.E."/>
            <person name="van Eijk R."/>
            <person name="Schleper C."/>
            <person name="Guy L."/>
            <person name="Ettema T.J."/>
        </authorList>
    </citation>
    <scope>NUCLEOTIDE SEQUENCE</scope>
</reference>
<gene>
    <name evidence="1" type="ORF">LCGC14_1132230</name>
</gene>
<dbReference type="EMBL" id="LAZR01005310">
    <property type="protein sequence ID" value="KKN01000.1"/>
    <property type="molecule type" value="Genomic_DNA"/>
</dbReference>
<evidence type="ECO:0000313" key="1">
    <source>
        <dbReference type="EMBL" id="KKN01000.1"/>
    </source>
</evidence>
<protein>
    <submittedName>
        <fullName evidence="1">Uncharacterized protein</fullName>
    </submittedName>
</protein>
<sequence length="113" mass="13086">MERLKDSMTRVSALVNFYKESPATTLDMMDSLTEVTMQDLETLLDALADRDISLKRPEFKTPREIERDAKLARIIVDQKDRATWIKGYDQGYKAGRDGEATRVRELVDKYLAR</sequence>
<comment type="caution">
    <text evidence="1">The sequence shown here is derived from an EMBL/GenBank/DDBJ whole genome shotgun (WGS) entry which is preliminary data.</text>
</comment>
<proteinExistence type="predicted"/>